<dbReference type="SUPFAM" id="SSF110849">
    <property type="entry name" value="ParB/Sulfiredoxin"/>
    <property type="match status" value="1"/>
</dbReference>
<dbReference type="EMBL" id="KQ965803">
    <property type="protein sequence ID" value="KXS11310.1"/>
    <property type="molecule type" value="Genomic_DNA"/>
</dbReference>
<proteinExistence type="predicted"/>
<name>A0A139A3G2_GONPJ</name>
<protein>
    <recommendedName>
        <fullName evidence="3">ParB/Sulfiredoxin domain-containing protein</fullName>
    </recommendedName>
</protein>
<evidence type="ECO:0000313" key="2">
    <source>
        <dbReference type="Proteomes" id="UP000070544"/>
    </source>
</evidence>
<dbReference type="AlphaFoldDB" id="A0A139A3G2"/>
<keyword evidence="2" id="KW-1185">Reference proteome</keyword>
<evidence type="ECO:0000313" key="1">
    <source>
        <dbReference type="EMBL" id="KXS11310.1"/>
    </source>
</evidence>
<dbReference type="Proteomes" id="UP000070544">
    <property type="component" value="Unassembled WGS sequence"/>
</dbReference>
<sequence length="169" mass="18783">MLVRTSIRKNSLLETTPFVLLELDNGCFAVVDGRHRLNALLELRVEGTIAIDGLDDLKMEILVVVLKADMPEQEQRLIRRNLNYIGKQKQELDHEDVIEMLPGAGSAAQLKKWIPMAQVAVNVPGLLDLVKADSSANLRKPIFTIQTLHADSKAYNLAKDYPQVAIGSN</sequence>
<organism evidence="1 2">
    <name type="scientific">Gonapodya prolifera (strain JEL478)</name>
    <name type="common">Monoblepharis prolifera</name>
    <dbReference type="NCBI Taxonomy" id="1344416"/>
    <lineage>
        <taxon>Eukaryota</taxon>
        <taxon>Fungi</taxon>
        <taxon>Fungi incertae sedis</taxon>
        <taxon>Chytridiomycota</taxon>
        <taxon>Chytridiomycota incertae sedis</taxon>
        <taxon>Monoblepharidomycetes</taxon>
        <taxon>Monoblepharidales</taxon>
        <taxon>Gonapodyaceae</taxon>
        <taxon>Gonapodya</taxon>
    </lineage>
</organism>
<evidence type="ECO:0008006" key="3">
    <source>
        <dbReference type="Google" id="ProtNLM"/>
    </source>
</evidence>
<gene>
    <name evidence="1" type="ORF">M427DRAFT_35854</name>
</gene>
<dbReference type="InterPro" id="IPR036086">
    <property type="entry name" value="ParB/Sulfiredoxin_sf"/>
</dbReference>
<reference evidence="1 2" key="1">
    <citation type="journal article" date="2015" name="Genome Biol. Evol.">
        <title>Phylogenomic analyses indicate that early fungi evolved digesting cell walls of algal ancestors of land plants.</title>
        <authorList>
            <person name="Chang Y."/>
            <person name="Wang S."/>
            <person name="Sekimoto S."/>
            <person name="Aerts A.L."/>
            <person name="Choi C."/>
            <person name="Clum A."/>
            <person name="LaButti K.M."/>
            <person name="Lindquist E.A."/>
            <person name="Yee Ngan C."/>
            <person name="Ohm R.A."/>
            <person name="Salamov A.A."/>
            <person name="Grigoriev I.V."/>
            <person name="Spatafora J.W."/>
            <person name="Berbee M.L."/>
        </authorList>
    </citation>
    <scope>NUCLEOTIDE SEQUENCE [LARGE SCALE GENOMIC DNA]</scope>
    <source>
        <strain evidence="1 2">JEL478</strain>
    </source>
</reference>
<accession>A0A139A3G2</accession>